<evidence type="ECO:0000256" key="2">
    <source>
        <dbReference type="ARBA" id="ARBA00004370"/>
    </source>
</evidence>
<gene>
    <name evidence="14" type="ORF">BGW36DRAFT_401874</name>
</gene>
<dbReference type="GO" id="GO:0016020">
    <property type="term" value="C:membrane"/>
    <property type="evidence" value="ECO:0007669"/>
    <property type="project" value="UniProtKB-SubCell"/>
</dbReference>
<evidence type="ECO:0000256" key="4">
    <source>
        <dbReference type="ARBA" id="ARBA00022617"/>
    </source>
</evidence>
<proteinExistence type="inferred from homology"/>
<sequence length="546" mass="61849">MISIENALTCIVGIATHLLYFNRGEHHLHPQRYLQAFIFTSVAVAAFLSLRHSFPFYHAVRVTAILDLYFLGGLYASLLVYRQFFHPLNKFPGPFGTRVSGFFLSLKFLKADSAFQYLRLHQKYGYFVRVGSSDLSITHPKGMSAVYGPGSSCTKGDAYDVTNPVVSLHSFRNRQSHDNRRRVWSSAFGDTALRGYEKRIRQYRDMLMSTFAETKGRPINVTQWFNNYSFDVVGDLAFGRSFDMLKNDNDHWAVVLLAEGFKPLALSPPTWLFRLAQHIPGATKDWFRFLDFCRRRILKRMQNKPDIPDITSTLLAPLEGREPTTEDLNLLVGDSQLMMAAGGDTTATTLSSIIYELCLHPEQIEQLRQLVGPYMTDPSGDVLSEKIAHIEHLNGVIYEALRLHPPVPAIIQRKTPPEGIWVDDVFVPGETSVFCPQYALGRSTDIYVNPEAFIPERWYSRPELVKEKSAFAPFLSGTYGCIGRPLAMMNLRSTLARLITTFDIKFGEGEDGSSFEGKSTNHFLWCPGDLYISFTRRTAVGTKLFI</sequence>
<feature type="binding site" description="axial binding residue" evidence="12">
    <location>
        <position position="481"/>
    </location>
    <ligand>
        <name>heme</name>
        <dbReference type="ChEBI" id="CHEBI:30413"/>
    </ligand>
    <ligandPart>
        <name>Fe</name>
        <dbReference type="ChEBI" id="CHEBI:18248"/>
    </ligandPart>
</feature>
<keyword evidence="4 12" id="KW-0349">Heme</keyword>
<reference evidence="14" key="1">
    <citation type="submission" date="2021-12" db="EMBL/GenBank/DDBJ databases">
        <title>Convergent genome expansion in fungi linked to evolution of root-endophyte symbiosis.</title>
        <authorList>
            <consortium name="DOE Joint Genome Institute"/>
            <person name="Ke Y.-H."/>
            <person name="Bonito G."/>
            <person name="Liao H.-L."/>
            <person name="Looney B."/>
            <person name="Rojas-Flechas A."/>
            <person name="Nash J."/>
            <person name="Hameed K."/>
            <person name="Schadt C."/>
            <person name="Martin F."/>
            <person name="Crous P.W."/>
            <person name="Miettinen O."/>
            <person name="Magnuson J.K."/>
            <person name="Labbe J."/>
            <person name="Jacobson D."/>
            <person name="Doktycz M.J."/>
            <person name="Veneault-Fourrey C."/>
            <person name="Kuo A."/>
            <person name="Mondo S."/>
            <person name="Calhoun S."/>
            <person name="Riley R."/>
            <person name="Ohm R."/>
            <person name="LaButti K."/>
            <person name="Andreopoulos B."/>
            <person name="Pangilinan J."/>
            <person name="Nolan M."/>
            <person name="Tritt A."/>
            <person name="Clum A."/>
            <person name="Lipzen A."/>
            <person name="Daum C."/>
            <person name="Barry K."/>
            <person name="Grigoriev I.V."/>
            <person name="Vilgalys R."/>
        </authorList>
    </citation>
    <scope>NUCLEOTIDE SEQUENCE</scope>
    <source>
        <strain evidence="14">PMI_201</strain>
    </source>
</reference>
<evidence type="ECO:0000256" key="11">
    <source>
        <dbReference type="ARBA" id="ARBA00023136"/>
    </source>
</evidence>
<evidence type="ECO:0000313" key="14">
    <source>
        <dbReference type="EMBL" id="KAH8689533.1"/>
    </source>
</evidence>
<evidence type="ECO:0000256" key="3">
    <source>
        <dbReference type="ARBA" id="ARBA00010617"/>
    </source>
</evidence>
<keyword evidence="11 13" id="KW-0472">Membrane</keyword>
<comment type="subcellular location">
    <subcellularLocation>
        <location evidence="2">Membrane</location>
    </subcellularLocation>
</comment>
<keyword evidence="9 12" id="KW-0408">Iron</keyword>
<evidence type="ECO:0000256" key="13">
    <source>
        <dbReference type="SAM" id="Phobius"/>
    </source>
</evidence>
<keyword evidence="5 13" id="KW-0812">Transmembrane</keyword>
<dbReference type="PRINTS" id="PR00463">
    <property type="entry name" value="EP450I"/>
</dbReference>
<dbReference type="InterPro" id="IPR050121">
    <property type="entry name" value="Cytochrome_P450_monoxygenase"/>
</dbReference>
<dbReference type="GO" id="GO:0004497">
    <property type="term" value="F:monooxygenase activity"/>
    <property type="evidence" value="ECO:0007669"/>
    <property type="project" value="UniProtKB-KW"/>
</dbReference>
<keyword evidence="10" id="KW-0503">Monooxygenase</keyword>
<keyword evidence="7 13" id="KW-1133">Transmembrane helix</keyword>
<evidence type="ECO:0000256" key="9">
    <source>
        <dbReference type="ARBA" id="ARBA00023004"/>
    </source>
</evidence>
<feature type="transmembrane region" description="Helical" evidence="13">
    <location>
        <begin position="33"/>
        <end position="50"/>
    </location>
</feature>
<dbReference type="GO" id="GO:0005506">
    <property type="term" value="F:iron ion binding"/>
    <property type="evidence" value="ECO:0007669"/>
    <property type="project" value="InterPro"/>
</dbReference>
<dbReference type="PRINTS" id="PR00385">
    <property type="entry name" value="P450"/>
</dbReference>
<evidence type="ECO:0000313" key="15">
    <source>
        <dbReference type="Proteomes" id="UP001201262"/>
    </source>
</evidence>
<feature type="transmembrane region" description="Helical" evidence="13">
    <location>
        <begin position="6"/>
        <end position="21"/>
    </location>
</feature>
<dbReference type="InterPro" id="IPR002401">
    <property type="entry name" value="Cyt_P450_E_grp-I"/>
</dbReference>
<dbReference type="GO" id="GO:0016705">
    <property type="term" value="F:oxidoreductase activity, acting on paired donors, with incorporation or reduction of molecular oxygen"/>
    <property type="evidence" value="ECO:0007669"/>
    <property type="project" value="InterPro"/>
</dbReference>
<protein>
    <submittedName>
        <fullName evidence="14">Cytochrome P450</fullName>
    </submittedName>
</protein>
<accession>A0AAD4PSS0</accession>
<organism evidence="14 15">
    <name type="scientific">Talaromyces proteolyticus</name>
    <dbReference type="NCBI Taxonomy" id="1131652"/>
    <lineage>
        <taxon>Eukaryota</taxon>
        <taxon>Fungi</taxon>
        <taxon>Dikarya</taxon>
        <taxon>Ascomycota</taxon>
        <taxon>Pezizomycotina</taxon>
        <taxon>Eurotiomycetes</taxon>
        <taxon>Eurotiomycetidae</taxon>
        <taxon>Eurotiales</taxon>
        <taxon>Trichocomaceae</taxon>
        <taxon>Talaromyces</taxon>
        <taxon>Talaromyces sect. Bacilispori</taxon>
    </lineage>
</organism>
<name>A0AAD4PSS0_9EURO</name>
<dbReference type="Gene3D" id="1.10.630.10">
    <property type="entry name" value="Cytochrome P450"/>
    <property type="match status" value="1"/>
</dbReference>
<evidence type="ECO:0000256" key="12">
    <source>
        <dbReference type="PIRSR" id="PIRSR602401-1"/>
    </source>
</evidence>
<evidence type="ECO:0000256" key="1">
    <source>
        <dbReference type="ARBA" id="ARBA00001971"/>
    </source>
</evidence>
<dbReference type="Pfam" id="PF00067">
    <property type="entry name" value="p450"/>
    <property type="match status" value="1"/>
</dbReference>
<dbReference type="GO" id="GO:1902181">
    <property type="term" value="P:verruculogen biosynthetic process"/>
    <property type="evidence" value="ECO:0007669"/>
    <property type="project" value="UniProtKB-ARBA"/>
</dbReference>
<dbReference type="Proteomes" id="UP001201262">
    <property type="component" value="Unassembled WGS sequence"/>
</dbReference>
<keyword evidence="15" id="KW-1185">Reference proteome</keyword>
<dbReference type="GO" id="GO:0020037">
    <property type="term" value="F:heme binding"/>
    <property type="evidence" value="ECO:0007669"/>
    <property type="project" value="InterPro"/>
</dbReference>
<feature type="transmembrane region" description="Helical" evidence="13">
    <location>
        <begin position="56"/>
        <end position="81"/>
    </location>
</feature>
<evidence type="ECO:0000256" key="5">
    <source>
        <dbReference type="ARBA" id="ARBA00022692"/>
    </source>
</evidence>
<dbReference type="RefSeq" id="XP_046065887.1">
    <property type="nucleotide sequence ID" value="XM_046218799.1"/>
</dbReference>
<dbReference type="PANTHER" id="PTHR24305:SF112">
    <property type="entry name" value="L-ORNITHINE-N5-MONOOXYGENASE (EUROFUNG)"/>
    <property type="match status" value="1"/>
</dbReference>
<dbReference type="EMBL" id="JAJTJA010000015">
    <property type="protein sequence ID" value="KAH8689533.1"/>
    <property type="molecule type" value="Genomic_DNA"/>
</dbReference>
<comment type="similarity">
    <text evidence="3">Belongs to the cytochrome P450 family.</text>
</comment>
<dbReference type="PANTHER" id="PTHR24305">
    <property type="entry name" value="CYTOCHROME P450"/>
    <property type="match status" value="1"/>
</dbReference>
<dbReference type="FunFam" id="1.10.630.10:FF:000063">
    <property type="entry name" value="Cytochrome P450 monooxygenase"/>
    <property type="match status" value="1"/>
</dbReference>
<dbReference type="InterPro" id="IPR036396">
    <property type="entry name" value="Cyt_P450_sf"/>
</dbReference>
<keyword evidence="8" id="KW-0560">Oxidoreductase</keyword>
<keyword evidence="6 12" id="KW-0479">Metal-binding</keyword>
<dbReference type="SUPFAM" id="SSF48264">
    <property type="entry name" value="Cytochrome P450"/>
    <property type="match status" value="1"/>
</dbReference>
<evidence type="ECO:0000256" key="7">
    <source>
        <dbReference type="ARBA" id="ARBA00022989"/>
    </source>
</evidence>
<dbReference type="CDD" id="cd11061">
    <property type="entry name" value="CYP67-like"/>
    <property type="match status" value="1"/>
</dbReference>
<comment type="cofactor">
    <cofactor evidence="1 12">
        <name>heme</name>
        <dbReference type="ChEBI" id="CHEBI:30413"/>
    </cofactor>
</comment>
<dbReference type="GeneID" id="70249086"/>
<evidence type="ECO:0000256" key="10">
    <source>
        <dbReference type="ARBA" id="ARBA00023033"/>
    </source>
</evidence>
<comment type="caution">
    <text evidence="14">The sequence shown here is derived from an EMBL/GenBank/DDBJ whole genome shotgun (WGS) entry which is preliminary data.</text>
</comment>
<dbReference type="AlphaFoldDB" id="A0AAD4PSS0"/>
<evidence type="ECO:0000256" key="6">
    <source>
        <dbReference type="ARBA" id="ARBA00022723"/>
    </source>
</evidence>
<dbReference type="InterPro" id="IPR001128">
    <property type="entry name" value="Cyt_P450"/>
</dbReference>
<evidence type="ECO:0000256" key="8">
    <source>
        <dbReference type="ARBA" id="ARBA00023002"/>
    </source>
</evidence>